<dbReference type="NCBIfam" id="TIGR00494">
    <property type="entry name" value="crcB"/>
    <property type="match status" value="1"/>
</dbReference>
<reference evidence="9" key="1">
    <citation type="submission" date="2019-08" db="EMBL/GenBank/DDBJ databases">
        <authorList>
            <person name="Kucharzyk K."/>
            <person name="Murdoch R.W."/>
            <person name="Higgins S."/>
            <person name="Loffler F."/>
        </authorList>
    </citation>
    <scope>NUCLEOTIDE SEQUENCE</scope>
</reference>
<evidence type="ECO:0000256" key="4">
    <source>
        <dbReference type="ARBA" id="ARBA00022989"/>
    </source>
</evidence>
<proteinExistence type="inferred from homology"/>
<comment type="caution">
    <text evidence="9">The sequence shown here is derived from an EMBL/GenBank/DDBJ whole genome shotgun (WGS) entry which is preliminary data.</text>
</comment>
<comment type="subcellular location">
    <subcellularLocation>
        <location evidence="1">Cell membrane</location>
        <topology evidence="1">Multi-pass membrane protein</topology>
    </subcellularLocation>
</comment>
<dbReference type="AlphaFoldDB" id="A0A644WHV4"/>
<dbReference type="HAMAP" id="MF_00454">
    <property type="entry name" value="FluC"/>
    <property type="match status" value="1"/>
</dbReference>
<evidence type="ECO:0000256" key="6">
    <source>
        <dbReference type="ARBA" id="ARBA00035120"/>
    </source>
</evidence>
<dbReference type="GO" id="GO:0005886">
    <property type="term" value="C:plasma membrane"/>
    <property type="evidence" value="ECO:0007669"/>
    <property type="project" value="UniProtKB-SubCell"/>
</dbReference>
<evidence type="ECO:0000256" key="1">
    <source>
        <dbReference type="ARBA" id="ARBA00004651"/>
    </source>
</evidence>
<feature type="transmembrane region" description="Helical" evidence="8">
    <location>
        <begin position="118"/>
        <end position="136"/>
    </location>
</feature>
<evidence type="ECO:0000256" key="8">
    <source>
        <dbReference type="SAM" id="Phobius"/>
    </source>
</evidence>
<keyword evidence="3 8" id="KW-0812">Transmembrane</keyword>
<keyword evidence="4 8" id="KW-1133">Transmembrane helix</keyword>
<comment type="similarity">
    <text evidence="6">Belongs to the fluoride channel Fluc/FEX (TC 1.A.43) family.</text>
</comment>
<feature type="transmembrane region" description="Helical" evidence="8">
    <location>
        <begin position="148"/>
        <end position="172"/>
    </location>
</feature>
<feature type="transmembrane region" description="Helical" evidence="8">
    <location>
        <begin position="84"/>
        <end position="106"/>
    </location>
</feature>
<keyword evidence="2" id="KW-1003">Cell membrane</keyword>
<protein>
    <submittedName>
        <fullName evidence="9">Putative fluoride ion transporter CrcB</fullName>
    </submittedName>
</protein>
<evidence type="ECO:0000256" key="3">
    <source>
        <dbReference type="ARBA" id="ARBA00022692"/>
    </source>
</evidence>
<dbReference type="EMBL" id="VSSQ01000954">
    <property type="protein sequence ID" value="MPM03456.1"/>
    <property type="molecule type" value="Genomic_DNA"/>
</dbReference>
<dbReference type="InterPro" id="IPR003691">
    <property type="entry name" value="FluC"/>
</dbReference>
<sequence length="173" mass="18411">MHPLRPHIRGRFFIAILQSGMVYFPASVPNRYETTAPSNTFEISKWSQPLNTFLNCISVGAGGLIGSVLRYLLSLLPIRHSSGFPLITLGINVLGAFLIGLIVAFAGKSASLDPRTVLFLQVGLCGGFTTFSSFALETHTLLQGGKLLVALGYICLSVVLCVGATALSNVLAK</sequence>
<feature type="transmembrane region" description="Helical" evidence="8">
    <location>
        <begin position="52"/>
        <end position="72"/>
    </location>
</feature>
<evidence type="ECO:0000313" key="9">
    <source>
        <dbReference type="EMBL" id="MPM03456.1"/>
    </source>
</evidence>
<gene>
    <name evidence="9" type="primary">crcB_11</name>
    <name evidence="9" type="ORF">SDC9_49723</name>
</gene>
<dbReference type="PANTHER" id="PTHR28259">
    <property type="entry name" value="FLUORIDE EXPORT PROTEIN 1-RELATED"/>
    <property type="match status" value="1"/>
</dbReference>
<evidence type="ECO:0000256" key="5">
    <source>
        <dbReference type="ARBA" id="ARBA00023136"/>
    </source>
</evidence>
<dbReference type="GO" id="GO:1903425">
    <property type="term" value="F:fluoride transmembrane transporter activity"/>
    <property type="evidence" value="ECO:0007669"/>
    <property type="project" value="TreeGrafter"/>
</dbReference>
<dbReference type="Pfam" id="PF02537">
    <property type="entry name" value="CRCB"/>
    <property type="match status" value="1"/>
</dbReference>
<evidence type="ECO:0000256" key="2">
    <source>
        <dbReference type="ARBA" id="ARBA00022475"/>
    </source>
</evidence>
<comment type="catalytic activity">
    <reaction evidence="7">
        <text>fluoride(in) = fluoride(out)</text>
        <dbReference type="Rhea" id="RHEA:76159"/>
        <dbReference type="ChEBI" id="CHEBI:17051"/>
    </reaction>
    <physiologicalReaction direction="left-to-right" evidence="7">
        <dbReference type="Rhea" id="RHEA:76160"/>
    </physiologicalReaction>
</comment>
<dbReference type="PANTHER" id="PTHR28259:SF1">
    <property type="entry name" value="FLUORIDE EXPORT PROTEIN 1-RELATED"/>
    <property type="match status" value="1"/>
</dbReference>
<keyword evidence="5 8" id="KW-0472">Membrane</keyword>
<evidence type="ECO:0000256" key="7">
    <source>
        <dbReference type="ARBA" id="ARBA00035585"/>
    </source>
</evidence>
<organism evidence="9">
    <name type="scientific">bioreactor metagenome</name>
    <dbReference type="NCBI Taxonomy" id="1076179"/>
    <lineage>
        <taxon>unclassified sequences</taxon>
        <taxon>metagenomes</taxon>
        <taxon>ecological metagenomes</taxon>
    </lineage>
</organism>
<name>A0A644WHV4_9ZZZZ</name>
<accession>A0A644WHV4</accession>